<proteinExistence type="predicted"/>
<comment type="caution">
    <text evidence="1">The sequence shown here is derived from an EMBL/GenBank/DDBJ whole genome shotgun (WGS) entry which is preliminary data.</text>
</comment>
<dbReference type="Proteomes" id="UP000266861">
    <property type="component" value="Unassembled WGS sequence"/>
</dbReference>
<organism evidence="1 2">
    <name type="scientific">Diversispora epigaea</name>
    <dbReference type="NCBI Taxonomy" id="1348612"/>
    <lineage>
        <taxon>Eukaryota</taxon>
        <taxon>Fungi</taxon>
        <taxon>Fungi incertae sedis</taxon>
        <taxon>Mucoromycota</taxon>
        <taxon>Glomeromycotina</taxon>
        <taxon>Glomeromycetes</taxon>
        <taxon>Diversisporales</taxon>
        <taxon>Diversisporaceae</taxon>
        <taxon>Diversispora</taxon>
    </lineage>
</organism>
<reference evidence="1 2" key="1">
    <citation type="submission" date="2018-08" db="EMBL/GenBank/DDBJ databases">
        <title>Genome and evolution of the arbuscular mycorrhizal fungus Diversispora epigaea (formerly Glomus versiforme) and its bacterial endosymbionts.</title>
        <authorList>
            <person name="Sun X."/>
            <person name="Fei Z."/>
            <person name="Harrison M."/>
        </authorList>
    </citation>
    <scope>NUCLEOTIDE SEQUENCE [LARGE SCALE GENOMIC DNA]</scope>
    <source>
        <strain evidence="1 2">IT104</strain>
    </source>
</reference>
<evidence type="ECO:0000313" key="2">
    <source>
        <dbReference type="Proteomes" id="UP000266861"/>
    </source>
</evidence>
<dbReference type="AlphaFoldDB" id="A0A397ISV4"/>
<evidence type="ECO:0000313" key="1">
    <source>
        <dbReference type="EMBL" id="RHZ79079.1"/>
    </source>
</evidence>
<accession>A0A397ISV4</accession>
<gene>
    <name evidence="1" type="ORF">Glove_152g107</name>
</gene>
<keyword evidence="2" id="KW-1185">Reference proteome</keyword>
<name>A0A397ISV4_9GLOM</name>
<dbReference type="EMBL" id="PQFF01000143">
    <property type="protein sequence ID" value="RHZ79079.1"/>
    <property type="molecule type" value="Genomic_DNA"/>
</dbReference>
<sequence length="85" mass="10272">MRLTEFGSNFVVNDYIDNKYFEYKTIFKEDISPFVNTILNYYKTKSLREFQSYNEVAFQTAIELLLPTKYCRYEVHLVIDGYKKI</sequence>
<dbReference type="OrthoDB" id="2423038at2759"/>
<protein>
    <submittedName>
        <fullName evidence="1">Uncharacterized protein</fullName>
    </submittedName>
</protein>